<evidence type="ECO:0000259" key="12">
    <source>
        <dbReference type="SMART" id="SM00079"/>
    </source>
</evidence>
<name>A0A3P6RQM1_CYLGO</name>
<evidence type="ECO:0000256" key="7">
    <source>
        <dbReference type="ARBA" id="ARBA00023136"/>
    </source>
</evidence>
<keyword evidence="10" id="KW-1071">Ligand-gated ion channel</keyword>
<evidence type="ECO:0000256" key="3">
    <source>
        <dbReference type="ARBA" id="ARBA00022448"/>
    </source>
</evidence>
<dbReference type="Proteomes" id="UP000271889">
    <property type="component" value="Unassembled WGS sequence"/>
</dbReference>
<protein>
    <recommendedName>
        <fullName evidence="12">Ionotropic glutamate receptor C-terminal domain-containing protein</fullName>
    </recommendedName>
</protein>
<gene>
    <name evidence="13" type="ORF">CGOC_LOCUS6075</name>
</gene>
<keyword evidence="6" id="KW-0406">Ion transport</keyword>
<sequence>MTPPIESVEDLANQNKILYGVVKGGSTAAFFEVGLDVQFRDFKAKFRSESVFVDTYAEGIERVRKSKGRYAFLLEETTNNYEGGRKPCNTMKVGQNLNTLGYGIATKIGSPLRHVHRNLI</sequence>
<accession>A0A3P6RQM1</accession>
<keyword evidence="5" id="KW-1133">Transmembrane helix</keyword>
<evidence type="ECO:0000256" key="9">
    <source>
        <dbReference type="ARBA" id="ARBA00023180"/>
    </source>
</evidence>
<evidence type="ECO:0000256" key="5">
    <source>
        <dbReference type="ARBA" id="ARBA00022989"/>
    </source>
</evidence>
<feature type="domain" description="Ionotropic glutamate receptor C-terminal" evidence="12">
    <location>
        <begin position="1"/>
        <end position="114"/>
    </location>
</feature>
<dbReference type="SMART" id="SM00079">
    <property type="entry name" value="PBPe"/>
    <property type="match status" value="1"/>
</dbReference>
<evidence type="ECO:0000313" key="14">
    <source>
        <dbReference type="Proteomes" id="UP000271889"/>
    </source>
</evidence>
<keyword evidence="4" id="KW-0812">Transmembrane</keyword>
<comment type="similarity">
    <text evidence="2">Belongs to the glutamate-gated ion channel (TC 1.A.10.1) family.</text>
</comment>
<evidence type="ECO:0000256" key="4">
    <source>
        <dbReference type="ARBA" id="ARBA00022692"/>
    </source>
</evidence>
<evidence type="ECO:0000313" key="13">
    <source>
        <dbReference type="EMBL" id="VDK65752.1"/>
    </source>
</evidence>
<dbReference type="GO" id="GO:0015276">
    <property type="term" value="F:ligand-gated monoatomic ion channel activity"/>
    <property type="evidence" value="ECO:0007669"/>
    <property type="project" value="InterPro"/>
</dbReference>
<comment type="subcellular location">
    <subcellularLocation>
        <location evidence="1">Membrane</location>
        <topology evidence="1">Multi-pass membrane protein</topology>
    </subcellularLocation>
</comment>
<keyword evidence="7" id="KW-0472">Membrane</keyword>
<evidence type="ECO:0000256" key="10">
    <source>
        <dbReference type="ARBA" id="ARBA00023286"/>
    </source>
</evidence>
<keyword evidence="8" id="KW-0675">Receptor</keyword>
<keyword evidence="11" id="KW-0407">Ion channel</keyword>
<keyword evidence="14" id="KW-1185">Reference proteome</keyword>
<dbReference type="AlphaFoldDB" id="A0A3P6RQM1"/>
<dbReference type="InterPro" id="IPR001320">
    <property type="entry name" value="Iontro_rcpt_C"/>
</dbReference>
<dbReference type="GO" id="GO:0016020">
    <property type="term" value="C:membrane"/>
    <property type="evidence" value="ECO:0007669"/>
    <property type="project" value="UniProtKB-SubCell"/>
</dbReference>
<evidence type="ECO:0000256" key="2">
    <source>
        <dbReference type="ARBA" id="ARBA00008685"/>
    </source>
</evidence>
<dbReference type="OrthoDB" id="5984008at2759"/>
<keyword evidence="9" id="KW-0325">Glycoprotein</keyword>
<evidence type="ECO:0000256" key="1">
    <source>
        <dbReference type="ARBA" id="ARBA00004141"/>
    </source>
</evidence>
<proteinExistence type="inferred from homology"/>
<evidence type="ECO:0000256" key="8">
    <source>
        <dbReference type="ARBA" id="ARBA00023170"/>
    </source>
</evidence>
<dbReference type="PANTHER" id="PTHR18966">
    <property type="entry name" value="IONOTROPIC GLUTAMATE RECEPTOR"/>
    <property type="match status" value="1"/>
</dbReference>
<keyword evidence="3" id="KW-0813">Transport</keyword>
<evidence type="ECO:0000256" key="11">
    <source>
        <dbReference type="ARBA" id="ARBA00023303"/>
    </source>
</evidence>
<reference evidence="13 14" key="1">
    <citation type="submission" date="2018-11" db="EMBL/GenBank/DDBJ databases">
        <authorList>
            <consortium name="Pathogen Informatics"/>
        </authorList>
    </citation>
    <scope>NUCLEOTIDE SEQUENCE [LARGE SCALE GENOMIC DNA]</scope>
</reference>
<organism evidence="13 14">
    <name type="scientific">Cylicostephanus goldi</name>
    <name type="common">Nematode worm</name>
    <dbReference type="NCBI Taxonomy" id="71465"/>
    <lineage>
        <taxon>Eukaryota</taxon>
        <taxon>Metazoa</taxon>
        <taxon>Ecdysozoa</taxon>
        <taxon>Nematoda</taxon>
        <taxon>Chromadorea</taxon>
        <taxon>Rhabditida</taxon>
        <taxon>Rhabditina</taxon>
        <taxon>Rhabditomorpha</taxon>
        <taxon>Strongyloidea</taxon>
        <taxon>Strongylidae</taxon>
        <taxon>Cylicostephanus</taxon>
    </lineage>
</organism>
<evidence type="ECO:0000256" key="6">
    <source>
        <dbReference type="ARBA" id="ARBA00023065"/>
    </source>
</evidence>
<dbReference type="InterPro" id="IPR015683">
    <property type="entry name" value="Ionotropic_Glu_rcpt"/>
</dbReference>
<dbReference type="Gene3D" id="3.40.190.10">
    <property type="entry name" value="Periplasmic binding protein-like II"/>
    <property type="match status" value="1"/>
</dbReference>
<dbReference type="EMBL" id="UYRV01019214">
    <property type="protein sequence ID" value="VDK65752.1"/>
    <property type="molecule type" value="Genomic_DNA"/>
</dbReference>
<dbReference type="SUPFAM" id="SSF53850">
    <property type="entry name" value="Periplasmic binding protein-like II"/>
    <property type="match status" value="1"/>
</dbReference>